<evidence type="ECO:0000313" key="2">
    <source>
        <dbReference type="Proteomes" id="UP000189935"/>
    </source>
</evidence>
<organism evidence="1 2">
    <name type="scientific">Bradyrhizobium lablabi</name>
    <dbReference type="NCBI Taxonomy" id="722472"/>
    <lineage>
        <taxon>Bacteria</taxon>
        <taxon>Pseudomonadati</taxon>
        <taxon>Pseudomonadota</taxon>
        <taxon>Alphaproteobacteria</taxon>
        <taxon>Hyphomicrobiales</taxon>
        <taxon>Nitrobacteraceae</taxon>
        <taxon>Bradyrhizobium</taxon>
    </lineage>
</organism>
<dbReference type="OrthoDB" id="8255944at2"/>
<protein>
    <submittedName>
        <fullName evidence="1">Uncharacterized protein</fullName>
    </submittedName>
</protein>
<dbReference type="EMBL" id="LT670844">
    <property type="protein sequence ID" value="SHJ71300.1"/>
    <property type="molecule type" value="Genomic_DNA"/>
</dbReference>
<name>A0A1M6LJG1_9BRAD</name>
<proteinExistence type="predicted"/>
<gene>
    <name evidence="1" type="ORF">SAMN05444159_1293</name>
</gene>
<dbReference type="RefSeq" id="WP_079537430.1">
    <property type="nucleotide sequence ID" value="NZ_LT670844.1"/>
</dbReference>
<dbReference type="Proteomes" id="UP000189935">
    <property type="component" value="Chromosome I"/>
</dbReference>
<sequence>MARIRSIHPGLFTDEAFASLSMAARVLLLGIWTESDDQGVFEWKPVTLKMRVFSADNLDVVPLLAELTRADAVRQFSFEGKPHGAVRNFCKYQKPKTPKFRDVRDDEIRKYVASKYPKEEIEPSKPEPFPQKGEMVRQREEGGDSLILGVGLGGGEKPARPRASRLDSKEKLTIAFAPSESTREAIRGMGFGDQQFNKEFSRFHPYHMGRGTVADDWNAMLVSWFQRATPEPVPAATAGLTMLNKTFVILDTLGWKSWVAHIKQTRGITWSRTIERRDEETGRVQLGWWWPSEYAPGYDEATGERIAPQSEEDAA</sequence>
<reference evidence="1 2" key="1">
    <citation type="submission" date="2016-11" db="EMBL/GenBank/DDBJ databases">
        <authorList>
            <person name="Jaros S."/>
            <person name="Januszkiewicz K."/>
            <person name="Wedrychowicz H."/>
        </authorList>
    </citation>
    <scope>NUCLEOTIDE SEQUENCE [LARGE SCALE GENOMIC DNA]</scope>
    <source>
        <strain evidence="1 2">GAS499</strain>
    </source>
</reference>
<dbReference type="AlphaFoldDB" id="A0A1M6LJG1"/>
<evidence type="ECO:0000313" key="1">
    <source>
        <dbReference type="EMBL" id="SHJ71300.1"/>
    </source>
</evidence>
<accession>A0A1M6LJG1</accession>